<name>A0ABM0JX52_APLCA</name>
<keyword evidence="6" id="KW-0175">Coiled coil</keyword>
<evidence type="ECO:0000313" key="9">
    <source>
        <dbReference type="Proteomes" id="UP000694888"/>
    </source>
</evidence>
<sequence>MPPKKKSNEPSKKTEQKKKEKTIEDKTFGLKNKKGAKQQKFIKNVTTQVQHGNVKSSRLQASQEQDKALKKDEKKKLQEEINSLFRPVAQTVQKGVDPKSVLCAFFKQGQCTKGDKCKFSHDLTIERKGEKRNIYEDKKSTMEDWDEATLEDVINKKHGESEKTKPKTGIICKFFLDAVENSKYGWFWECPNGPKCIYRHALPPGFVLKKDQKKEDKEEKISIEDLVETERAALGFNVTKVTLETFLKWKERKKREKLEQHYEEQEKKKADYKAGRTVGISGRQMFEFNPDLIKDDDDEAQDGAVAIEREEEEMDEFKVVDVDLSNFKATDVDASGTQATADRLSTAVTVNGTSEHQESGKLDEAAALPSDAKTRLQEETDAAIAAAVDATINGDLDIDEDLFAGDDIDLVEEDLETLELEDDPVGL</sequence>
<accession>A0ABM0JX52</accession>
<evidence type="ECO:0000256" key="7">
    <source>
        <dbReference type="SAM" id="MobiDB-lite"/>
    </source>
</evidence>
<keyword evidence="4 5" id="KW-0862">Zinc</keyword>
<feature type="zinc finger region" description="C3H1-type" evidence="5">
    <location>
        <begin position="166"/>
        <end position="203"/>
    </location>
</feature>
<evidence type="ECO:0000256" key="6">
    <source>
        <dbReference type="SAM" id="Coils"/>
    </source>
</evidence>
<protein>
    <submittedName>
        <fullName evidence="10">Zinc finger CCCH domain-containing protein 15 isoform X1</fullName>
    </submittedName>
</protein>
<evidence type="ECO:0000256" key="2">
    <source>
        <dbReference type="ARBA" id="ARBA00022723"/>
    </source>
</evidence>
<dbReference type="PANTHER" id="PTHR12681:SF0">
    <property type="entry name" value="ZINC FINGER CCCH DOMAIN-CONTAINING PROTEIN 15"/>
    <property type="match status" value="1"/>
</dbReference>
<feature type="domain" description="C3H1-type" evidence="8">
    <location>
        <begin position="97"/>
        <end position="124"/>
    </location>
</feature>
<dbReference type="Pfam" id="PF00642">
    <property type="entry name" value="zf-CCCH"/>
    <property type="match status" value="1"/>
</dbReference>
<dbReference type="PROSITE" id="PS50103">
    <property type="entry name" value="ZF_C3H1"/>
    <property type="match status" value="2"/>
</dbReference>
<feature type="coiled-coil region" evidence="6">
    <location>
        <begin position="248"/>
        <end position="275"/>
    </location>
</feature>
<dbReference type="InterPro" id="IPR000571">
    <property type="entry name" value="Znf_CCCH"/>
</dbReference>
<dbReference type="Gene3D" id="4.10.1000.10">
    <property type="entry name" value="Zinc finger, CCCH-type"/>
    <property type="match status" value="1"/>
</dbReference>
<reference evidence="10" key="1">
    <citation type="submission" date="2025-08" db="UniProtKB">
        <authorList>
            <consortium name="RefSeq"/>
        </authorList>
    </citation>
    <scope>IDENTIFICATION</scope>
</reference>
<evidence type="ECO:0000259" key="8">
    <source>
        <dbReference type="PROSITE" id="PS50103"/>
    </source>
</evidence>
<dbReference type="GeneID" id="101861672"/>
<keyword evidence="3 5" id="KW-0863">Zinc-finger</keyword>
<dbReference type="Gene3D" id="6.20.400.10">
    <property type="match status" value="1"/>
</dbReference>
<evidence type="ECO:0000313" key="10">
    <source>
        <dbReference type="RefSeq" id="XP_005103635.1"/>
    </source>
</evidence>
<evidence type="ECO:0000256" key="1">
    <source>
        <dbReference type="ARBA" id="ARBA00010043"/>
    </source>
</evidence>
<proteinExistence type="inferred from homology"/>
<evidence type="ECO:0000256" key="4">
    <source>
        <dbReference type="ARBA" id="ARBA00022833"/>
    </source>
</evidence>
<dbReference type="InterPro" id="IPR032378">
    <property type="entry name" value="ZC3H15/TMA46_C"/>
</dbReference>
<gene>
    <name evidence="10" type="primary">LOC101861672</name>
</gene>
<feature type="zinc finger region" description="C3H1-type" evidence="5">
    <location>
        <begin position="97"/>
        <end position="124"/>
    </location>
</feature>
<feature type="region of interest" description="Disordered" evidence="7">
    <location>
        <begin position="1"/>
        <end position="27"/>
    </location>
</feature>
<feature type="region of interest" description="Disordered" evidence="7">
    <location>
        <begin position="47"/>
        <end position="73"/>
    </location>
</feature>
<feature type="compositionally biased region" description="Basic and acidic residues" evidence="7">
    <location>
        <begin position="64"/>
        <end position="73"/>
    </location>
</feature>
<evidence type="ECO:0000256" key="5">
    <source>
        <dbReference type="PROSITE-ProRule" id="PRU00723"/>
    </source>
</evidence>
<dbReference type="Pfam" id="PF16543">
    <property type="entry name" value="DFRP_C"/>
    <property type="match status" value="1"/>
</dbReference>
<dbReference type="PANTHER" id="PTHR12681">
    <property type="entry name" value="ZINC FINGER-CONTAINING PROTEIN P48ZNF"/>
    <property type="match status" value="1"/>
</dbReference>
<feature type="compositionally biased region" description="Polar residues" evidence="7">
    <location>
        <begin position="47"/>
        <end position="62"/>
    </location>
</feature>
<organism evidence="9 10">
    <name type="scientific">Aplysia californica</name>
    <name type="common">California sea hare</name>
    <dbReference type="NCBI Taxonomy" id="6500"/>
    <lineage>
        <taxon>Eukaryota</taxon>
        <taxon>Metazoa</taxon>
        <taxon>Spiralia</taxon>
        <taxon>Lophotrochozoa</taxon>
        <taxon>Mollusca</taxon>
        <taxon>Gastropoda</taxon>
        <taxon>Heterobranchia</taxon>
        <taxon>Euthyneura</taxon>
        <taxon>Tectipleura</taxon>
        <taxon>Aplysiida</taxon>
        <taxon>Aplysioidea</taxon>
        <taxon>Aplysiidae</taxon>
        <taxon>Aplysia</taxon>
    </lineage>
</organism>
<dbReference type="InterPro" id="IPR036855">
    <property type="entry name" value="Znf_CCCH_sf"/>
</dbReference>
<feature type="domain" description="C3H1-type" evidence="8">
    <location>
        <begin position="166"/>
        <end position="203"/>
    </location>
</feature>
<dbReference type="Proteomes" id="UP000694888">
    <property type="component" value="Unplaced"/>
</dbReference>
<comment type="similarity">
    <text evidence="1">Belongs to the ZC3H15/TMA46 family.</text>
</comment>
<dbReference type="RefSeq" id="XP_005103635.1">
    <property type="nucleotide sequence ID" value="XM_005103578.3"/>
</dbReference>
<evidence type="ECO:0000256" key="3">
    <source>
        <dbReference type="ARBA" id="ARBA00022771"/>
    </source>
</evidence>
<keyword evidence="9" id="KW-1185">Reference proteome</keyword>
<dbReference type="SUPFAM" id="SSF90229">
    <property type="entry name" value="CCCH zinc finger"/>
    <property type="match status" value="1"/>
</dbReference>
<dbReference type="SMART" id="SM00356">
    <property type="entry name" value="ZnF_C3H1"/>
    <property type="match status" value="2"/>
</dbReference>
<keyword evidence="2 5" id="KW-0479">Metal-binding</keyword>